<dbReference type="Proteomes" id="UP000826300">
    <property type="component" value="Chromosome"/>
</dbReference>
<evidence type="ECO:0000313" key="2">
    <source>
        <dbReference type="Proteomes" id="UP000826300"/>
    </source>
</evidence>
<name>A0A8G0ZXK6_9RHOB</name>
<dbReference type="EMBL" id="CP069370">
    <property type="protein sequence ID" value="QYZ70575.1"/>
    <property type="molecule type" value="Genomic_DNA"/>
</dbReference>
<protein>
    <recommendedName>
        <fullName evidence="3">DUF1127 domain-containing protein</fullName>
    </recommendedName>
</protein>
<proteinExistence type="predicted"/>
<dbReference type="KEGG" id="nsm:JO391_03370"/>
<evidence type="ECO:0008006" key="3">
    <source>
        <dbReference type="Google" id="ProtNLM"/>
    </source>
</evidence>
<sequence>MLTRLISLMQLRRSTAFLLERGDDRLLDDIGLNRADLEAMHLGLDPMADRASLLRLHSLPSRRALPVAA</sequence>
<accession>A0A8G0ZXK6</accession>
<dbReference type="AlphaFoldDB" id="A0A8G0ZXK6"/>
<keyword evidence="2" id="KW-1185">Reference proteome</keyword>
<organism evidence="1 2">
    <name type="scientific">Neotabrizicola shimadae</name>
    <dbReference type="NCBI Taxonomy" id="2807096"/>
    <lineage>
        <taxon>Bacteria</taxon>
        <taxon>Pseudomonadati</taxon>
        <taxon>Pseudomonadota</taxon>
        <taxon>Alphaproteobacteria</taxon>
        <taxon>Rhodobacterales</taxon>
        <taxon>Paracoccaceae</taxon>
        <taxon>Neotabrizicola</taxon>
    </lineage>
</organism>
<gene>
    <name evidence="1" type="ORF">JO391_03370</name>
</gene>
<reference evidence="1" key="1">
    <citation type="submission" date="2021-02" db="EMBL/GenBank/DDBJ databases">
        <title>Rhodobacter shimadae sp. nov., an aerobic anoxygenic phototrophic bacterium isolated from a hot spring.</title>
        <authorList>
            <person name="Muramatsu S."/>
            <person name="Haruta S."/>
            <person name="Hirose S."/>
            <person name="Hanada S."/>
        </authorList>
    </citation>
    <scope>NUCLEOTIDE SEQUENCE</scope>
    <source>
        <strain evidence="1">N10</strain>
    </source>
</reference>
<dbReference type="RefSeq" id="WP_220662793.1">
    <property type="nucleotide sequence ID" value="NZ_CP069370.1"/>
</dbReference>
<evidence type="ECO:0000313" key="1">
    <source>
        <dbReference type="EMBL" id="QYZ70575.1"/>
    </source>
</evidence>